<reference evidence="3" key="2">
    <citation type="submission" date="2021-10" db="EMBL/GenBank/DDBJ databases">
        <title>Phylogenomics reveals ancestral predisposition of the termite-cultivated fungus Termitomyces towards a domesticated lifestyle.</title>
        <authorList>
            <person name="Auxier B."/>
            <person name="Grum-Grzhimaylo A."/>
            <person name="Cardenas M.E."/>
            <person name="Lodge J.D."/>
            <person name="Laessoe T."/>
            <person name="Pedersen O."/>
            <person name="Smith M.E."/>
            <person name="Kuyper T.W."/>
            <person name="Franco-Molano E.A."/>
            <person name="Baroni T.J."/>
            <person name="Aanen D.K."/>
        </authorList>
    </citation>
    <scope>NUCLEOTIDE SEQUENCE</scope>
    <source>
        <strain evidence="3">AP01</strain>
        <tissue evidence="3">Mycelium</tissue>
    </source>
</reference>
<keyword evidence="4" id="KW-1185">Reference proteome</keyword>
<feature type="compositionally biased region" description="Polar residues" evidence="1">
    <location>
        <begin position="75"/>
        <end position="96"/>
    </location>
</feature>
<dbReference type="OrthoDB" id="3070802at2759"/>
<dbReference type="Proteomes" id="UP000775547">
    <property type="component" value="Unassembled WGS sequence"/>
</dbReference>
<evidence type="ECO:0000256" key="2">
    <source>
        <dbReference type="SAM" id="Phobius"/>
    </source>
</evidence>
<feature type="transmembrane region" description="Helical" evidence="2">
    <location>
        <begin position="6"/>
        <end position="25"/>
    </location>
</feature>
<feature type="region of interest" description="Disordered" evidence="1">
    <location>
        <begin position="189"/>
        <end position="213"/>
    </location>
</feature>
<feature type="region of interest" description="Disordered" evidence="1">
    <location>
        <begin position="72"/>
        <end position="96"/>
    </location>
</feature>
<protein>
    <submittedName>
        <fullName evidence="3">Uncharacterized protein</fullName>
    </submittedName>
</protein>
<comment type="caution">
    <text evidence="3">The sequence shown here is derived from an EMBL/GenBank/DDBJ whole genome shotgun (WGS) entry which is preliminary data.</text>
</comment>
<sequence>MSVGGLVIIGVLFAAFLYLYISPLLQKLIEPAAQDPNPATTPGEDTEAGFAMDRSEEHSLMAWIRRRSRGRFADTTGNHCGPSPQSKRAGLSNSLAPNSRIATGEKLSRTSLFSRISIVPHLALPAKLPPAHSGRPSTPASAPLSPSRSQRSNLTAPPAVSSPLAQKPLRGTHKRLLVPARRISFLSNSAAANTETGSSRNESTSVSPNNTLTKATSRLNDASRSVSDCTLHPAFLTSPLKAVVVNKLNQSQPKHRVAPPTSALLREI</sequence>
<evidence type="ECO:0000256" key="1">
    <source>
        <dbReference type="SAM" id="MobiDB-lite"/>
    </source>
</evidence>
<gene>
    <name evidence="3" type="ORF">DXG03_000523</name>
</gene>
<evidence type="ECO:0000313" key="4">
    <source>
        <dbReference type="Proteomes" id="UP000775547"/>
    </source>
</evidence>
<dbReference type="EMBL" id="JABCKV010000100">
    <property type="protein sequence ID" value="KAG5643690.1"/>
    <property type="molecule type" value="Genomic_DNA"/>
</dbReference>
<keyword evidence="2" id="KW-0812">Transmembrane</keyword>
<organism evidence="3 4">
    <name type="scientific">Asterophora parasitica</name>
    <dbReference type="NCBI Taxonomy" id="117018"/>
    <lineage>
        <taxon>Eukaryota</taxon>
        <taxon>Fungi</taxon>
        <taxon>Dikarya</taxon>
        <taxon>Basidiomycota</taxon>
        <taxon>Agaricomycotina</taxon>
        <taxon>Agaricomycetes</taxon>
        <taxon>Agaricomycetidae</taxon>
        <taxon>Agaricales</taxon>
        <taxon>Tricholomatineae</taxon>
        <taxon>Lyophyllaceae</taxon>
        <taxon>Asterophora</taxon>
    </lineage>
</organism>
<dbReference type="AlphaFoldDB" id="A0A9P7GAG8"/>
<name>A0A9P7GAG8_9AGAR</name>
<accession>A0A9P7GAG8</accession>
<evidence type="ECO:0000313" key="3">
    <source>
        <dbReference type="EMBL" id="KAG5643690.1"/>
    </source>
</evidence>
<reference evidence="3" key="1">
    <citation type="submission" date="2020-07" db="EMBL/GenBank/DDBJ databases">
        <authorList>
            <person name="Nieuwenhuis M."/>
            <person name="Van De Peppel L.J.J."/>
        </authorList>
    </citation>
    <scope>NUCLEOTIDE SEQUENCE</scope>
    <source>
        <strain evidence="3">AP01</strain>
        <tissue evidence="3">Mycelium</tissue>
    </source>
</reference>
<feature type="region of interest" description="Disordered" evidence="1">
    <location>
        <begin position="127"/>
        <end position="173"/>
    </location>
</feature>
<feature type="compositionally biased region" description="Low complexity" evidence="1">
    <location>
        <begin position="127"/>
        <end position="152"/>
    </location>
</feature>
<keyword evidence="2" id="KW-1133">Transmembrane helix</keyword>
<keyword evidence="2" id="KW-0472">Membrane</keyword>
<proteinExistence type="predicted"/>